<evidence type="ECO:0000259" key="4">
    <source>
        <dbReference type="SMART" id="SM00418"/>
    </source>
</evidence>
<dbReference type="InterPro" id="IPR036388">
    <property type="entry name" value="WH-like_DNA-bd_sf"/>
</dbReference>
<name>A0ABS4QD49_9NOCA</name>
<accession>A0ABS4QD49</accession>
<protein>
    <submittedName>
        <fullName evidence="5">DNA-binding transcriptional ArsR family regulator</fullName>
    </submittedName>
</protein>
<keyword evidence="2 5" id="KW-0238">DNA-binding</keyword>
<keyword evidence="6" id="KW-1185">Reference proteome</keyword>
<dbReference type="Proteomes" id="UP001519325">
    <property type="component" value="Unassembled WGS sequence"/>
</dbReference>
<comment type="caution">
    <text evidence="5">The sequence shown here is derived from an EMBL/GenBank/DDBJ whole genome shotgun (WGS) entry which is preliminary data.</text>
</comment>
<dbReference type="InterPro" id="IPR036390">
    <property type="entry name" value="WH_DNA-bd_sf"/>
</dbReference>
<dbReference type="PANTHER" id="PTHR43132:SF8">
    <property type="entry name" value="HTH-TYPE TRANSCRIPTIONAL REGULATOR KMTR"/>
    <property type="match status" value="1"/>
</dbReference>
<feature type="domain" description="HTH arsR-type" evidence="4">
    <location>
        <begin position="258"/>
        <end position="333"/>
    </location>
</feature>
<evidence type="ECO:0000313" key="6">
    <source>
        <dbReference type="Proteomes" id="UP001519325"/>
    </source>
</evidence>
<reference evidence="5 6" key="1">
    <citation type="submission" date="2021-03" db="EMBL/GenBank/DDBJ databases">
        <title>Sequencing the genomes of 1000 actinobacteria strains.</title>
        <authorList>
            <person name="Klenk H.-P."/>
        </authorList>
    </citation>
    <scope>NUCLEOTIDE SEQUENCE [LARGE SCALE GENOMIC DNA]</scope>
    <source>
        <strain evidence="5 6">DSM 45516</strain>
    </source>
</reference>
<evidence type="ECO:0000313" key="5">
    <source>
        <dbReference type="EMBL" id="MBP2189038.1"/>
    </source>
</evidence>
<evidence type="ECO:0000256" key="2">
    <source>
        <dbReference type="ARBA" id="ARBA00023125"/>
    </source>
</evidence>
<dbReference type="CDD" id="cd00090">
    <property type="entry name" value="HTH_ARSR"/>
    <property type="match status" value="1"/>
</dbReference>
<dbReference type="PANTHER" id="PTHR43132">
    <property type="entry name" value="ARSENICAL RESISTANCE OPERON REPRESSOR ARSR-RELATED"/>
    <property type="match status" value="1"/>
</dbReference>
<evidence type="ECO:0000256" key="1">
    <source>
        <dbReference type="ARBA" id="ARBA00023015"/>
    </source>
</evidence>
<dbReference type="InterPro" id="IPR001845">
    <property type="entry name" value="HTH_ArsR_DNA-bd_dom"/>
</dbReference>
<evidence type="ECO:0000256" key="3">
    <source>
        <dbReference type="ARBA" id="ARBA00023163"/>
    </source>
</evidence>
<dbReference type="InterPro" id="IPR011991">
    <property type="entry name" value="ArsR-like_HTH"/>
</dbReference>
<organism evidence="5 6">
    <name type="scientific">Nocardia goodfellowii</name>
    <dbReference type="NCBI Taxonomy" id="882446"/>
    <lineage>
        <taxon>Bacteria</taxon>
        <taxon>Bacillati</taxon>
        <taxon>Actinomycetota</taxon>
        <taxon>Actinomycetes</taxon>
        <taxon>Mycobacteriales</taxon>
        <taxon>Nocardiaceae</taxon>
        <taxon>Nocardia</taxon>
    </lineage>
</organism>
<keyword evidence="1" id="KW-0805">Transcription regulation</keyword>
<sequence length="340" mass="37230">MKRLYFTPDDLSRVRVGAPLGALGETLLATRTVQRSRTALFEGWRSQVVTAMPENFGVLADLVPADGSFLDLITPTRGARTMSEGITALHLASREELRREVIGAANCELWPPTMRLPDWAANLPDRDNRTLSEVAAAFESFHSVAFADRWTHVQSYLDVAVDRMARTMATEGVEGLFATLAPYARWRAPVLEVATRRVCRDRHLDGRGLVLVPALFVWPEPILLHSTVDETLPLTMVVPAIRDMADFATAWGPRTPNEALNALLGRTRAAALQAIAEGCSTTELARQLGVTPATASEHASILREAGLIDSQRHRNAMRHQLTTLGAALLDGDLETGLRIA</sequence>
<keyword evidence="3" id="KW-0804">Transcription</keyword>
<dbReference type="GO" id="GO:0003677">
    <property type="term" value="F:DNA binding"/>
    <property type="evidence" value="ECO:0007669"/>
    <property type="project" value="UniProtKB-KW"/>
</dbReference>
<dbReference type="EMBL" id="JAGGMR010000001">
    <property type="protein sequence ID" value="MBP2189038.1"/>
    <property type="molecule type" value="Genomic_DNA"/>
</dbReference>
<dbReference type="Gene3D" id="1.10.10.10">
    <property type="entry name" value="Winged helix-like DNA-binding domain superfamily/Winged helix DNA-binding domain"/>
    <property type="match status" value="1"/>
</dbReference>
<dbReference type="SUPFAM" id="SSF46785">
    <property type="entry name" value="Winged helix' DNA-binding domain"/>
    <property type="match status" value="1"/>
</dbReference>
<gene>
    <name evidence="5" type="ORF">BJ987_001939</name>
</gene>
<dbReference type="RefSeq" id="WP_209887123.1">
    <property type="nucleotide sequence ID" value="NZ_JAGGMR010000001.1"/>
</dbReference>
<proteinExistence type="predicted"/>
<dbReference type="SMART" id="SM00418">
    <property type="entry name" value="HTH_ARSR"/>
    <property type="match status" value="1"/>
</dbReference>
<dbReference type="Pfam" id="PF12840">
    <property type="entry name" value="HTH_20"/>
    <property type="match status" value="1"/>
</dbReference>
<dbReference type="InterPro" id="IPR051011">
    <property type="entry name" value="Metal_resp_trans_reg"/>
</dbReference>